<feature type="transmembrane region" description="Helical" evidence="7">
    <location>
        <begin position="374"/>
        <end position="399"/>
    </location>
</feature>
<feature type="transmembrane region" description="Helical" evidence="7">
    <location>
        <begin position="245"/>
        <end position="263"/>
    </location>
</feature>
<dbReference type="InterPro" id="IPR002293">
    <property type="entry name" value="AA/rel_permease1"/>
</dbReference>
<keyword evidence="5 7" id="KW-0472">Membrane</keyword>
<accession>E2Q2N5</accession>
<keyword evidence="2" id="KW-0813">Transport</keyword>
<dbReference type="Proteomes" id="UP000002357">
    <property type="component" value="Chromosome"/>
</dbReference>
<dbReference type="RefSeq" id="WP_003962827.1">
    <property type="nucleotide sequence ID" value="NZ_CM000913.1"/>
</dbReference>
<dbReference type="OrthoDB" id="8274074at2"/>
<protein>
    <submittedName>
        <fullName evidence="8">Putative amino acid permease</fullName>
    </submittedName>
</protein>
<feature type="compositionally biased region" description="Gly residues" evidence="6">
    <location>
        <begin position="48"/>
        <end position="66"/>
    </location>
</feature>
<feature type="transmembrane region" description="Helical" evidence="7">
    <location>
        <begin position="94"/>
        <end position="115"/>
    </location>
</feature>
<comment type="subcellular location">
    <subcellularLocation>
        <location evidence="1">Membrane</location>
        <topology evidence="1">Multi-pass membrane protein</topology>
    </subcellularLocation>
</comment>
<evidence type="ECO:0000256" key="7">
    <source>
        <dbReference type="SAM" id="Phobius"/>
    </source>
</evidence>
<dbReference type="AlphaFoldDB" id="E2Q2N5"/>
<proteinExistence type="predicted"/>
<feature type="transmembrane region" description="Helical" evidence="7">
    <location>
        <begin position="283"/>
        <end position="303"/>
    </location>
</feature>
<evidence type="ECO:0000256" key="1">
    <source>
        <dbReference type="ARBA" id="ARBA00004141"/>
    </source>
</evidence>
<feature type="region of interest" description="Disordered" evidence="6">
    <location>
        <begin position="1"/>
        <end position="67"/>
    </location>
</feature>
<evidence type="ECO:0000313" key="8">
    <source>
        <dbReference type="EMBL" id="EFG10746.1"/>
    </source>
</evidence>
<evidence type="ECO:0000256" key="2">
    <source>
        <dbReference type="ARBA" id="ARBA00022448"/>
    </source>
</evidence>
<feature type="transmembrane region" description="Helical" evidence="7">
    <location>
        <begin position="324"/>
        <end position="346"/>
    </location>
</feature>
<sequence length="571" mass="59280">MTSGAHVPGPLPGPGDGARDGTGPADGTGPGTAAGPARGTGDPAAGTGTTGGTRPEGGTGGTGSTGSGRDDAALALLGYRPSGLRRSLGSFHTFAAGISYISILTGTFQLFYFGVGFGGPAYWWSWPLVFAGQLMVALCFCELAARYPVAGSVYNWAKTLGGPHIGWLGGWMMLTATMVTLAAVALAYQITLPLIDQRFQLVGETGNAADSAANAVLLGSVLITFSTLVNAFGVRLMARINSAGVLVELIAAVALVALLATEVTRGPGAVLMETRGKGSGDALGWFGAFLTASLASAYVMYGFDTASSLGEESRDPGRNAPRAILRALVASFALGGLILLLALMAVPDLGAPGLSAQGLQYVVLETLGPTVGEIVLWCVVVAVTVCMLAVQAAGIRLMFAMARDDNLPAGRLLSRVSPRFGTPVLPAVVLGVVGVAVLVLNIGQPQIFSVLTSIAIIMVYLAYLLVTVPQLIQRLRGRWRPAEGAFSLGRWGLPVNVVAVVWGAAMSLNLAWPRAEVYNATGEQHWYLRWGAFLFIGAVALGGFAYYWGVQRHRTGVREEHRAPQSPPPVS</sequence>
<dbReference type="EMBL" id="CM000913">
    <property type="protein sequence ID" value="EFG10746.1"/>
    <property type="molecule type" value="Genomic_DNA"/>
</dbReference>
<gene>
    <name evidence="8" type="ORF">SCLAV_5679</name>
</gene>
<feature type="transmembrane region" description="Helical" evidence="7">
    <location>
        <begin position="121"/>
        <end position="145"/>
    </location>
</feature>
<evidence type="ECO:0000256" key="4">
    <source>
        <dbReference type="ARBA" id="ARBA00022989"/>
    </source>
</evidence>
<keyword evidence="3 7" id="KW-0812">Transmembrane</keyword>
<dbReference type="GeneID" id="93727941"/>
<feature type="transmembrane region" description="Helical" evidence="7">
    <location>
        <begin position="527"/>
        <end position="548"/>
    </location>
</feature>
<dbReference type="STRING" id="1901.BB341_00195"/>
<dbReference type="KEGG" id="sclf:BB341_00195"/>
<feature type="transmembrane region" description="Helical" evidence="7">
    <location>
        <begin position="448"/>
        <end position="472"/>
    </location>
</feature>
<dbReference type="PANTHER" id="PTHR45649">
    <property type="entry name" value="AMINO-ACID PERMEASE BAT1"/>
    <property type="match status" value="1"/>
</dbReference>
<reference evidence="8 9" key="1">
    <citation type="journal article" date="2010" name="Genome Biol. Evol.">
        <title>The sequence of a 1.8-mb bacterial linear plasmid reveals a rich evolutionary reservoir of secondary metabolic pathways.</title>
        <authorList>
            <person name="Medema M.H."/>
            <person name="Trefzer A."/>
            <person name="Kovalchuk A."/>
            <person name="van den Berg M."/>
            <person name="Mueller U."/>
            <person name="Heijne W."/>
            <person name="Wu L."/>
            <person name="Alam M.T."/>
            <person name="Ronning C.M."/>
            <person name="Nierman W.C."/>
            <person name="Bovenberg R.A.L."/>
            <person name="Breitling R."/>
            <person name="Takano E."/>
        </authorList>
    </citation>
    <scope>NUCLEOTIDE SEQUENCE [LARGE SCALE GENOMIC DNA]</scope>
    <source>
        <strain evidence="9">ATCC 27064 / DSM 738 / JCM 4710 / NBRC 13307 / NCIMB 12785 / NRRL 3585 / VKM Ac-602</strain>
    </source>
</reference>
<feature type="transmembrane region" description="Helical" evidence="7">
    <location>
        <begin position="420"/>
        <end position="442"/>
    </location>
</feature>
<name>E2Q2N5_STRCL</name>
<keyword evidence="4 7" id="KW-1133">Transmembrane helix</keyword>
<feature type="transmembrane region" description="Helical" evidence="7">
    <location>
        <begin position="165"/>
        <end position="191"/>
    </location>
</feature>
<organism evidence="8 9">
    <name type="scientific">Streptomyces clavuligerus</name>
    <dbReference type="NCBI Taxonomy" id="1901"/>
    <lineage>
        <taxon>Bacteria</taxon>
        <taxon>Bacillati</taxon>
        <taxon>Actinomycetota</taxon>
        <taxon>Actinomycetes</taxon>
        <taxon>Kitasatosporales</taxon>
        <taxon>Streptomycetaceae</taxon>
        <taxon>Streptomyces</taxon>
    </lineage>
</organism>
<feature type="transmembrane region" description="Helical" evidence="7">
    <location>
        <begin position="211"/>
        <end position="233"/>
    </location>
</feature>
<dbReference type="PANTHER" id="PTHR45649:SF26">
    <property type="entry name" value="OS04G0435100 PROTEIN"/>
    <property type="match status" value="1"/>
</dbReference>
<dbReference type="PIRSF" id="PIRSF006060">
    <property type="entry name" value="AA_transporter"/>
    <property type="match status" value="1"/>
</dbReference>
<evidence type="ECO:0000256" key="3">
    <source>
        <dbReference type="ARBA" id="ARBA00022692"/>
    </source>
</evidence>
<dbReference type="Pfam" id="PF13520">
    <property type="entry name" value="AA_permease_2"/>
    <property type="match status" value="1"/>
</dbReference>
<keyword evidence="9" id="KW-1185">Reference proteome</keyword>
<feature type="transmembrane region" description="Helical" evidence="7">
    <location>
        <begin position="493"/>
        <end position="512"/>
    </location>
</feature>
<dbReference type="GO" id="GO:0016020">
    <property type="term" value="C:membrane"/>
    <property type="evidence" value="ECO:0007669"/>
    <property type="project" value="UniProtKB-SubCell"/>
</dbReference>
<evidence type="ECO:0000313" key="9">
    <source>
        <dbReference type="Proteomes" id="UP000002357"/>
    </source>
</evidence>
<dbReference type="eggNOG" id="COG0531">
    <property type="taxonomic scope" value="Bacteria"/>
</dbReference>
<dbReference type="GO" id="GO:0022857">
    <property type="term" value="F:transmembrane transporter activity"/>
    <property type="evidence" value="ECO:0007669"/>
    <property type="project" value="InterPro"/>
</dbReference>
<feature type="compositionally biased region" description="Low complexity" evidence="6">
    <location>
        <begin position="33"/>
        <end position="47"/>
    </location>
</feature>
<evidence type="ECO:0000256" key="5">
    <source>
        <dbReference type="ARBA" id="ARBA00023136"/>
    </source>
</evidence>
<dbReference type="Gene3D" id="1.20.1740.10">
    <property type="entry name" value="Amino acid/polyamine transporter I"/>
    <property type="match status" value="1"/>
</dbReference>
<evidence type="ECO:0000256" key="6">
    <source>
        <dbReference type="SAM" id="MobiDB-lite"/>
    </source>
</evidence>